<accession>J9FP98</accession>
<name>J9FP98_9ZZZZ</name>
<gene>
    <name evidence="1" type="ORF">EVA_20481</name>
</gene>
<dbReference type="AlphaFoldDB" id="J9FP98"/>
<proteinExistence type="predicted"/>
<comment type="caution">
    <text evidence="1">The sequence shown here is derived from an EMBL/GenBank/DDBJ whole genome shotgun (WGS) entry which is preliminary data.</text>
</comment>
<evidence type="ECO:0000313" key="1">
    <source>
        <dbReference type="EMBL" id="EJW91412.1"/>
    </source>
</evidence>
<organism evidence="1">
    <name type="scientific">gut metagenome</name>
    <dbReference type="NCBI Taxonomy" id="749906"/>
    <lineage>
        <taxon>unclassified sequences</taxon>
        <taxon>metagenomes</taxon>
        <taxon>organismal metagenomes</taxon>
    </lineage>
</organism>
<protein>
    <submittedName>
        <fullName evidence="1">Uncharacterized protein</fullName>
    </submittedName>
</protein>
<dbReference type="EMBL" id="AMCI01008198">
    <property type="protein sequence ID" value="EJW91412.1"/>
    <property type="molecule type" value="Genomic_DNA"/>
</dbReference>
<reference evidence="1" key="1">
    <citation type="journal article" date="2012" name="PLoS ONE">
        <title>Gene sets for utilization of primary and secondary nutrition supplies in the distal gut of endangered iberian lynx.</title>
        <authorList>
            <person name="Alcaide M."/>
            <person name="Messina E."/>
            <person name="Richter M."/>
            <person name="Bargiela R."/>
            <person name="Peplies J."/>
            <person name="Huws S.A."/>
            <person name="Newbold C.J."/>
            <person name="Golyshin P.N."/>
            <person name="Simon M.A."/>
            <person name="Lopez G."/>
            <person name="Yakimov M.M."/>
            <person name="Ferrer M."/>
        </authorList>
    </citation>
    <scope>NUCLEOTIDE SEQUENCE</scope>
</reference>
<feature type="non-terminal residue" evidence="1">
    <location>
        <position position="1"/>
    </location>
</feature>
<feature type="non-terminal residue" evidence="1">
    <location>
        <position position="150"/>
    </location>
</feature>
<sequence>EKISENQGKKLLLPETIDGKEVVYEKEKDLKGPVICLLFSTLGLGIVPLKKEQEKRREERRRKQMQADYPDIVEKLVLFLRAGFSIRKAMERLASGYLRNREKYHLGERAAYEEVVKTCREMEGGVYEAEAYERMGRRYGLAQYKMLSVL</sequence>